<dbReference type="Pfam" id="PF10646">
    <property type="entry name" value="Germane"/>
    <property type="match status" value="1"/>
</dbReference>
<dbReference type="Proteomes" id="UP000239720">
    <property type="component" value="Unassembled WGS sequence"/>
</dbReference>
<gene>
    <name evidence="3" type="ORF">B9R14_04850</name>
</gene>
<evidence type="ECO:0000256" key="1">
    <source>
        <dbReference type="SAM" id="MobiDB-lite"/>
    </source>
</evidence>
<dbReference type="AlphaFoldDB" id="A0A2S8R8M4"/>
<evidence type="ECO:0000313" key="3">
    <source>
        <dbReference type="EMBL" id="PQQ66149.1"/>
    </source>
</evidence>
<dbReference type="InterPro" id="IPR019606">
    <property type="entry name" value="GerMN"/>
</dbReference>
<feature type="compositionally biased region" description="Polar residues" evidence="1">
    <location>
        <begin position="195"/>
        <end position="205"/>
    </location>
</feature>
<dbReference type="RefSeq" id="WP_105367717.1">
    <property type="nucleotide sequence ID" value="NZ_DAONOL010000058.1"/>
</dbReference>
<accession>A0A2S8R8M4</accession>
<feature type="compositionally biased region" description="Acidic residues" evidence="1">
    <location>
        <begin position="249"/>
        <end position="260"/>
    </location>
</feature>
<feature type="region of interest" description="Disordered" evidence="1">
    <location>
        <begin position="195"/>
        <end position="260"/>
    </location>
</feature>
<comment type="caution">
    <text evidence="3">The sequence shown here is derived from an EMBL/GenBank/DDBJ whole genome shotgun (WGS) entry which is preliminary data.</text>
</comment>
<dbReference type="PROSITE" id="PS51257">
    <property type="entry name" value="PROKAR_LIPOPROTEIN"/>
    <property type="match status" value="1"/>
</dbReference>
<dbReference type="SMART" id="SM00909">
    <property type="entry name" value="Germane"/>
    <property type="match status" value="1"/>
</dbReference>
<proteinExistence type="predicted"/>
<organism evidence="3 4">
    <name type="scientific">Acetivibrio saccincola</name>
    <dbReference type="NCBI Taxonomy" id="1677857"/>
    <lineage>
        <taxon>Bacteria</taxon>
        <taxon>Bacillati</taxon>
        <taxon>Bacillota</taxon>
        <taxon>Clostridia</taxon>
        <taxon>Eubacteriales</taxon>
        <taxon>Oscillospiraceae</taxon>
        <taxon>Acetivibrio</taxon>
    </lineage>
</organism>
<evidence type="ECO:0000259" key="2">
    <source>
        <dbReference type="SMART" id="SM00909"/>
    </source>
</evidence>
<dbReference type="OrthoDB" id="9809406at2"/>
<name>A0A2S8R8M4_9FIRM</name>
<feature type="domain" description="GerMN" evidence="2">
    <location>
        <begin position="90"/>
        <end position="179"/>
    </location>
</feature>
<protein>
    <recommendedName>
        <fullName evidence="2">GerMN domain-containing protein</fullName>
    </recommendedName>
</protein>
<evidence type="ECO:0000313" key="4">
    <source>
        <dbReference type="Proteomes" id="UP000239720"/>
    </source>
</evidence>
<reference evidence="3 4" key="1">
    <citation type="journal article" date="2018" name="Syst. Appl. Microbiol.">
        <title>Characterization and high-quality draft genome sequence of Herbivorax saccincola A7, an anaerobic, alkaliphilic, thermophilic, cellulolytic, and xylanolytic bacterium.</title>
        <authorList>
            <person name="Aikawa S."/>
            <person name="Baramee S."/>
            <person name="Sermsathanaswadi J."/>
            <person name="Thianheng P."/>
            <person name="Tachaapaikoon C."/>
            <person name="Shikata A."/>
            <person name="Waeonukul R."/>
            <person name="Pason P."/>
            <person name="Ratanakhanokchai K."/>
            <person name="Kosugi A."/>
        </authorList>
    </citation>
    <scope>NUCLEOTIDE SEQUENCE [LARGE SCALE GENOMIC DNA]</scope>
    <source>
        <strain evidence="3 4">A7</strain>
    </source>
</reference>
<sequence length="279" mass="32221">MKKQLCIIFLCIMIITFIAGMAGCSPKRGNPEDEDLSPASSISLSEEEARQISDKVPINLYFANEDYTKLKLEIRYIPISEAKKSVNHLAEIIVNELIKGPKVKELRSAIPPETKLNSKIEIDGDVAIVDFNSEFRDKHPEDKAKEKMTIYSIVNSLTELKEIDKVQFLIEGEKVKEFKGNFRFNNAFPRTTSIISMDTPSIETIKTQEESEEEKDREDKDKEKDRERDDKDGDKREKDEKDKDRKDAEDSDYIIEEEDVFSDTIDEDVFFEIIEGEEF</sequence>
<feature type="compositionally biased region" description="Basic and acidic residues" evidence="1">
    <location>
        <begin position="217"/>
        <end position="248"/>
    </location>
</feature>
<dbReference type="EMBL" id="NEMB01000003">
    <property type="protein sequence ID" value="PQQ66149.1"/>
    <property type="molecule type" value="Genomic_DNA"/>
</dbReference>